<dbReference type="CDD" id="cd00303">
    <property type="entry name" value="retropepsin_like"/>
    <property type="match status" value="1"/>
</dbReference>
<dbReference type="InterPro" id="IPR040676">
    <property type="entry name" value="DUF5641"/>
</dbReference>
<reference evidence="4" key="1">
    <citation type="journal article" date="2015" name="Proc. Natl. Acad. Sci. U.S.A.">
        <title>Genome sequence of the Asian Tiger mosquito, Aedes albopictus, reveals insights into its biology, genetics, and evolution.</title>
        <authorList>
            <person name="Chen X.G."/>
            <person name="Jiang X."/>
            <person name="Gu J."/>
            <person name="Xu M."/>
            <person name="Wu Y."/>
            <person name="Deng Y."/>
            <person name="Zhang C."/>
            <person name="Bonizzoni M."/>
            <person name="Dermauw W."/>
            <person name="Vontas J."/>
            <person name="Armbruster P."/>
            <person name="Huang X."/>
            <person name="Yang Y."/>
            <person name="Zhang H."/>
            <person name="He W."/>
            <person name="Peng H."/>
            <person name="Liu Y."/>
            <person name="Wu K."/>
            <person name="Chen J."/>
            <person name="Lirakis M."/>
            <person name="Topalis P."/>
            <person name="Van Leeuwen T."/>
            <person name="Hall A.B."/>
            <person name="Jiang X."/>
            <person name="Thorpe C."/>
            <person name="Mueller R.L."/>
            <person name="Sun C."/>
            <person name="Waterhouse R.M."/>
            <person name="Yan G."/>
            <person name="Tu Z.J."/>
            <person name="Fang X."/>
            <person name="James A.A."/>
        </authorList>
    </citation>
    <scope>NUCLEOTIDE SEQUENCE [LARGE SCALE GENOMIC DNA]</scope>
    <source>
        <strain evidence="4">Foshan</strain>
    </source>
</reference>
<keyword evidence="4" id="KW-1185">Reference proteome</keyword>
<dbReference type="InterPro" id="IPR005312">
    <property type="entry name" value="DUF1759"/>
</dbReference>
<dbReference type="InterPro" id="IPR000477">
    <property type="entry name" value="RT_dom"/>
</dbReference>
<sequence>MPVKKASKASSATKLKLLHRRRSNILGSAMMVNEFNRTYEPARQNQLATQIALLDELWRDFLSTQEEIEILEDSEEHFSEERRDFQLLYLDLKGSLQSKLPTVPPVPPAQPRAPSSVCALPAQPITNVRLPEMKIPNFGGKIDDWVPFRDLFVSLIHFNQQLTAVQKMHYLRASLTDEAARIVSTLDISADDYQVAWNLLKDRFENPNLLIKRHMSALLAISPIKKESASGLSELADSFDRHVQLLNKLETVEEHWNSFLVERLSSCLDHGSLREVHTWRRIAPAVPESSAPRNIIHCCTSRRFRLLRLLVHQQQFPTNLYQLQSVNPLKQSVRVRTKYRHATLTPPYVHRRQFPVHHHSRIRRSVHFRNRIRAEVTQHSRQNTVVLSTAVIKVKDADNNDHFARALLDSGSQPSFISESLCQKLRLKRFKINSPVSGIGQSTVNVHFGVTLSLASRFGDHHFTLDCLVLPKLTVSLPSHHINVSRWQIPRNLPMADPQFNISQKIDIIIGAELFFSLLEHQQISLAAGCPLLQKTVLGYIVCGKISDPALDPPAVQTSHICTDDLLDKQLERFWEIDNFDVGRSYTPDEQRCEDHFQQTVGRDTDGRYIVRLPLREDMLPMLGDSYQLAFRRLQSMEKKFAVDEGLRIAYHEFLEEYESLGHMEEVNPRASRNPQFFLPHHAIHRPESSTTKTRVVFDGSCRSSTSLSLNEVLFVGPTVQPALYSTVINIRLPRYAVTADAEKMFRQIWVHPDDRKYQQILFRKDPSEPVRIYQLKTVTYGLASSPFHATRVLNQLATDEGERFPLAVPVIKKGTYVDDVLAGDDDQVKLAETCRQLMEMLHQAGFVLRKWATNNTAVLASVPRQLWETKPELEIDRSPTVKTLGLLWFPQPDTFQFKIPALSPLDVATKRLVVSEMSQLFDPLGLLGPVVMKAKTFVQVLWAEHWSWDDQLSEEHSSWWTIYRSELNQLQALSVPRRVVQNRHYSLHCFCDASKAAYGCCIYVVSRDELGQSHSHLLTAKSRVAPLRGQSIPRLELCAALLGSQLADNLRQTTDFVEPPTFWVDSSIVLHWIKSQSNVWKVFVSNRIAEIQRLTKDCKWRHVPSEMNPADRISRGMMASQISKDDLWWHGPSFLKDPVDSWPECVVSMPDLPDLQQEACPVLALHSATVDATLCERFTDLSKLIRVVARCYRFFNNSRLPRSDRTIGSLTPEESEHALKILVRQVQLASFPAEVHHYRSAQSIPSVSATSKSPLKDLKLFMDQFGLLRLCGRLANMKAPYDTRYPILLPADHRLSWLIARSSHIRTLHGGPTLTLATIRQRFWPVRGRQLARKVVRQCVTCFRCQPRLQQQLMAPLPSVRVSPARPFIHSGMDYCGPFLVRPLSGRGASVKIYVGLFVCLVVKAVHLEVVADLSSAACINAVKRFVARRGRVLELHCDNATAFVGADRELRSMREEFRRQFRSKDWENFCVESGIKFRFIPARSPHFGGIWEAGIKSFKHHFRRIMGNRSFTVDQLQTVVAQIESVLNSRPLSPLTDSPDDCSALTPGHFLVGEPLVAIPEPDLVDVNPNRLSRLQEMKKSVQDLWRCWQLDYVSQLQQRTKWKRPQPDVRIGQLVLVRQATAPPLQWPLGRIIETVAGKNGRVRVVVVKTASGQYKRAVTEIAVLPIAPAEDEPKDDSIAVSTSRSHEAEDDG</sequence>
<dbReference type="InterPro" id="IPR044730">
    <property type="entry name" value="RNase_H-like_dom_plant"/>
</dbReference>
<name>A0ABM1ZRG9_AEDAL</name>
<evidence type="ECO:0000256" key="1">
    <source>
        <dbReference type="SAM" id="MobiDB-lite"/>
    </source>
</evidence>
<protein>
    <recommendedName>
        <fullName evidence="2">Integrase catalytic domain-containing protein</fullName>
    </recommendedName>
</protein>
<dbReference type="Proteomes" id="UP000069940">
    <property type="component" value="Unassembled WGS sequence"/>
</dbReference>
<dbReference type="PANTHER" id="PTHR47331">
    <property type="entry name" value="PHD-TYPE DOMAIN-CONTAINING PROTEIN"/>
    <property type="match status" value="1"/>
</dbReference>
<dbReference type="Gene3D" id="2.40.70.10">
    <property type="entry name" value="Acid Proteases"/>
    <property type="match status" value="1"/>
</dbReference>
<dbReference type="CDD" id="cd06222">
    <property type="entry name" value="RNase_H_like"/>
    <property type="match status" value="1"/>
</dbReference>
<dbReference type="EnsemblMetazoa" id="AALFPA23_020997.R30973">
    <property type="protein sequence ID" value="AALFPA23_020997.P30973"/>
    <property type="gene ID" value="AALFPA23_020997"/>
</dbReference>
<dbReference type="SUPFAM" id="SSF50630">
    <property type="entry name" value="Acid proteases"/>
    <property type="match status" value="1"/>
</dbReference>
<dbReference type="InterPro" id="IPR043128">
    <property type="entry name" value="Rev_trsase/Diguanyl_cyclase"/>
</dbReference>
<accession>A0ABM1ZRG9</accession>
<evidence type="ECO:0000259" key="2">
    <source>
        <dbReference type="PROSITE" id="PS50994"/>
    </source>
</evidence>
<dbReference type="Gene3D" id="3.30.420.10">
    <property type="entry name" value="Ribonuclease H-like superfamily/Ribonuclease H"/>
    <property type="match status" value="2"/>
</dbReference>
<feature type="domain" description="Integrase catalytic" evidence="2">
    <location>
        <begin position="1364"/>
        <end position="1557"/>
    </location>
</feature>
<dbReference type="Pfam" id="PF05380">
    <property type="entry name" value="Peptidase_A17"/>
    <property type="match status" value="1"/>
</dbReference>
<dbReference type="PROSITE" id="PS50994">
    <property type="entry name" value="INTEGRASE"/>
    <property type="match status" value="1"/>
</dbReference>
<dbReference type="InterPro" id="IPR012337">
    <property type="entry name" value="RNaseH-like_sf"/>
</dbReference>
<reference evidence="3" key="2">
    <citation type="submission" date="2025-05" db="UniProtKB">
        <authorList>
            <consortium name="EnsemblMetazoa"/>
        </authorList>
    </citation>
    <scope>IDENTIFICATION</scope>
    <source>
        <strain evidence="3">Foshan</strain>
    </source>
</reference>
<feature type="region of interest" description="Disordered" evidence="1">
    <location>
        <begin position="1676"/>
        <end position="1696"/>
    </location>
</feature>
<dbReference type="InterPro" id="IPR008042">
    <property type="entry name" value="Retrotrans_Pao"/>
</dbReference>
<dbReference type="Pfam" id="PF00078">
    <property type="entry name" value="RVT_1"/>
    <property type="match status" value="1"/>
</dbReference>
<dbReference type="Pfam" id="PF03564">
    <property type="entry name" value="DUF1759"/>
    <property type="match status" value="1"/>
</dbReference>
<dbReference type="InterPro" id="IPR001584">
    <property type="entry name" value="Integrase_cat-core"/>
</dbReference>
<dbReference type="PANTHER" id="PTHR47331:SF1">
    <property type="entry name" value="GAG-LIKE PROTEIN"/>
    <property type="match status" value="1"/>
</dbReference>
<dbReference type="Gene3D" id="3.30.70.270">
    <property type="match status" value="1"/>
</dbReference>
<dbReference type="InterPro" id="IPR043502">
    <property type="entry name" value="DNA/RNA_pol_sf"/>
</dbReference>
<dbReference type="InterPro" id="IPR036397">
    <property type="entry name" value="RNaseH_sf"/>
</dbReference>
<dbReference type="GeneID" id="134286695"/>
<evidence type="ECO:0000313" key="4">
    <source>
        <dbReference type="Proteomes" id="UP000069940"/>
    </source>
</evidence>
<dbReference type="Gene3D" id="3.10.10.10">
    <property type="entry name" value="HIV Type 1 Reverse Transcriptase, subunit A, domain 1"/>
    <property type="match status" value="1"/>
</dbReference>
<proteinExistence type="predicted"/>
<organism evidence="3 4">
    <name type="scientific">Aedes albopictus</name>
    <name type="common">Asian tiger mosquito</name>
    <name type="synonym">Stegomyia albopicta</name>
    <dbReference type="NCBI Taxonomy" id="7160"/>
    <lineage>
        <taxon>Eukaryota</taxon>
        <taxon>Metazoa</taxon>
        <taxon>Ecdysozoa</taxon>
        <taxon>Arthropoda</taxon>
        <taxon>Hexapoda</taxon>
        <taxon>Insecta</taxon>
        <taxon>Pterygota</taxon>
        <taxon>Neoptera</taxon>
        <taxon>Endopterygota</taxon>
        <taxon>Diptera</taxon>
        <taxon>Nematocera</taxon>
        <taxon>Culicoidea</taxon>
        <taxon>Culicidae</taxon>
        <taxon>Culicinae</taxon>
        <taxon>Aedini</taxon>
        <taxon>Aedes</taxon>
        <taxon>Stegomyia</taxon>
    </lineage>
</organism>
<dbReference type="SUPFAM" id="SSF56672">
    <property type="entry name" value="DNA/RNA polymerases"/>
    <property type="match status" value="1"/>
</dbReference>
<dbReference type="Pfam" id="PF17921">
    <property type="entry name" value="Integrase_H2C2"/>
    <property type="match status" value="1"/>
</dbReference>
<evidence type="ECO:0000313" key="3">
    <source>
        <dbReference type="EnsemblMetazoa" id="AALFPA23_020997.P30973"/>
    </source>
</evidence>
<dbReference type="InterPro" id="IPR021109">
    <property type="entry name" value="Peptidase_aspartic_dom_sf"/>
</dbReference>
<dbReference type="RefSeq" id="XP_062704331.1">
    <property type="nucleotide sequence ID" value="XM_062848347.1"/>
</dbReference>
<dbReference type="Pfam" id="PF18701">
    <property type="entry name" value="DUF5641"/>
    <property type="match status" value="1"/>
</dbReference>
<dbReference type="SUPFAM" id="SSF53098">
    <property type="entry name" value="Ribonuclease H-like"/>
    <property type="match status" value="1"/>
</dbReference>
<dbReference type="InterPro" id="IPR041588">
    <property type="entry name" value="Integrase_H2C2"/>
</dbReference>